<protein>
    <submittedName>
        <fullName evidence="1">12965_t:CDS:1</fullName>
    </submittedName>
</protein>
<accession>A0ACA9KDK3</accession>
<evidence type="ECO:0000313" key="2">
    <source>
        <dbReference type="Proteomes" id="UP000789525"/>
    </source>
</evidence>
<reference evidence="1" key="1">
    <citation type="submission" date="2021-06" db="EMBL/GenBank/DDBJ databases">
        <authorList>
            <person name="Kallberg Y."/>
            <person name="Tangrot J."/>
            <person name="Rosling A."/>
        </authorList>
    </citation>
    <scope>NUCLEOTIDE SEQUENCE</scope>
    <source>
        <strain evidence="1">CL356</strain>
    </source>
</reference>
<keyword evidence="2" id="KW-1185">Reference proteome</keyword>
<evidence type="ECO:0000313" key="1">
    <source>
        <dbReference type="EMBL" id="CAG8466921.1"/>
    </source>
</evidence>
<proteinExistence type="predicted"/>
<dbReference type="Proteomes" id="UP000789525">
    <property type="component" value="Unassembled WGS sequence"/>
</dbReference>
<sequence length="256" mass="29617">MTFSRSFNVRLAFLTFIFLVFIQKSFAKKNETFTQTFARENKEIVDKILYNSYFNAIATGKATNAEFEYDIIQNHYFTVLWARSLGYSLIKAPVPVPKDWGLGNVTREYLITYLSSFLDLIETYSTVLEGLAVTHNFNIYGQPFSAVFKTDAEYMVKVAKTLPFEAWIATNWATNQFYYDGISISQASLKKNGYTYEFQDYIDLSASPLVKNVTEQLRSFVDLIYKSKRADRKLATEVMIQQLKYDRAYYESVVTG</sequence>
<gene>
    <name evidence="1" type="ORF">ACOLOM_LOCUS1421</name>
</gene>
<organism evidence="1 2">
    <name type="scientific">Acaulospora colombiana</name>
    <dbReference type="NCBI Taxonomy" id="27376"/>
    <lineage>
        <taxon>Eukaryota</taxon>
        <taxon>Fungi</taxon>
        <taxon>Fungi incertae sedis</taxon>
        <taxon>Mucoromycota</taxon>
        <taxon>Glomeromycotina</taxon>
        <taxon>Glomeromycetes</taxon>
        <taxon>Diversisporales</taxon>
        <taxon>Acaulosporaceae</taxon>
        <taxon>Acaulospora</taxon>
    </lineage>
</organism>
<dbReference type="EMBL" id="CAJVPT010001665">
    <property type="protein sequence ID" value="CAG8466921.1"/>
    <property type="molecule type" value="Genomic_DNA"/>
</dbReference>
<comment type="caution">
    <text evidence="1">The sequence shown here is derived from an EMBL/GenBank/DDBJ whole genome shotgun (WGS) entry which is preliminary data.</text>
</comment>
<name>A0ACA9KDK3_9GLOM</name>